<sequence>AEVENYAGSSFSVFKQRFTGVTIRILDGFTLD</sequence>
<protein>
    <submittedName>
        <fullName evidence="1">Uncharacterized protein</fullName>
    </submittedName>
</protein>
<accession>A0A8T4GK07</accession>
<feature type="non-terminal residue" evidence="1">
    <location>
        <position position="1"/>
    </location>
</feature>
<evidence type="ECO:0000313" key="2">
    <source>
        <dbReference type="Proteomes" id="UP000823588"/>
    </source>
</evidence>
<organism evidence="1 2">
    <name type="scientific">Halorubrum alkaliphilum</name>
    <dbReference type="NCBI Taxonomy" id="261290"/>
    <lineage>
        <taxon>Archaea</taxon>
        <taxon>Methanobacteriati</taxon>
        <taxon>Methanobacteriota</taxon>
        <taxon>Stenosarchaea group</taxon>
        <taxon>Halobacteria</taxon>
        <taxon>Halobacteriales</taxon>
        <taxon>Haloferacaceae</taxon>
        <taxon>Halorubrum</taxon>
    </lineage>
</organism>
<comment type="caution">
    <text evidence="1">The sequence shown here is derived from an EMBL/GenBank/DDBJ whole genome shotgun (WGS) entry which is preliminary data.</text>
</comment>
<dbReference type="Proteomes" id="UP000823588">
    <property type="component" value="Unassembled WGS sequence"/>
</dbReference>
<reference evidence="1" key="1">
    <citation type="submission" date="2021-03" db="EMBL/GenBank/DDBJ databases">
        <title>Genomic Encyclopedia of Type Strains, Phase IV (KMG-IV): sequencing the most valuable type-strain genomes for metagenomic binning, comparative biology and taxonomic classification.</title>
        <authorList>
            <person name="Goeker M."/>
        </authorList>
    </citation>
    <scope>NUCLEOTIDE SEQUENCE</scope>
    <source>
        <strain evidence="1">DSM 23564</strain>
    </source>
</reference>
<dbReference type="EMBL" id="JAGGKQ010000020">
    <property type="protein sequence ID" value="MBP1923345.1"/>
    <property type="molecule type" value="Genomic_DNA"/>
</dbReference>
<keyword evidence="2" id="KW-1185">Reference proteome</keyword>
<gene>
    <name evidence="1" type="ORF">J2751_002387</name>
</gene>
<dbReference type="AlphaFoldDB" id="A0A8T4GK07"/>
<evidence type="ECO:0000313" key="1">
    <source>
        <dbReference type="EMBL" id="MBP1923345.1"/>
    </source>
</evidence>
<name>A0A8T4GK07_9EURY</name>
<proteinExistence type="predicted"/>